<gene>
    <name evidence="1" type="ORF">UW61_C0019G0003</name>
</gene>
<evidence type="ECO:0000313" key="2">
    <source>
        <dbReference type="Proteomes" id="UP000033901"/>
    </source>
</evidence>
<dbReference type="InterPro" id="IPR012902">
    <property type="entry name" value="N_methyl_site"/>
</dbReference>
<dbReference type="Proteomes" id="UP000033901">
    <property type="component" value="Unassembled WGS sequence"/>
</dbReference>
<dbReference type="EMBL" id="LCIZ01000019">
    <property type="protein sequence ID" value="KKT66973.1"/>
    <property type="molecule type" value="Genomic_DNA"/>
</dbReference>
<dbReference type="AlphaFoldDB" id="A0A0G1J6I6"/>
<organism evidence="1 2">
    <name type="scientific">Candidatus Curtissbacteria bacterium GW2011_GWC1_44_33</name>
    <dbReference type="NCBI Taxonomy" id="1618413"/>
    <lineage>
        <taxon>Bacteria</taxon>
        <taxon>Candidatus Curtissiibacteriota</taxon>
    </lineage>
</organism>
<reference evidence="1 2" key="1">
    <citation type="journal article" date="2015" name="Nature">
        <title>rRNA introns, odd ribosomes, and small enigmatic genomes across a large radiation of phyla.</title>
        <authorList>
            <person name="Brown C.T."/>
            <person name="Hug L.A."/>
            <person name="Thomas B.C."/>
            <person name="Sharon I."/>
            <person name="Castelle C.J."/>
            <person name="Singh A."/>
            <person name="Wilkins M.J."/>
            <person name="Williams K.H."/>
            <person name="Banfield J.F."/>
        </authorList>
    </citation>
    <scope>NUCLEOTIDE SEQUENCE [LARGE SCALE GENOMIC DNA]</scope>
</reference>
<proteinExistence type="predicted"/>
<dbReference type="Pfam" id="PF07963">
    <property type="entry name" value="N_methyl"/>
    <property type="match status" value="1"/>
</dbReference>
<protein>
    <submittedName>
        <fullName evidence="1">Uncharacterized protein</fullName>
    </submittedName>
</protein>
<dbReference type="NCBIfam" id="TIGR02532">
    <property type="entry name" value="IV_pilin_GFxxxE"/>
    <property type="match status" value="1"/>
</dbReference>
<evidence type="ECO:0000313" key="1">
    <source>
        <dbReference type="EMBL" id="KKT66973.1"/>
    </source>
</evidence>
<name>A0A0G1J6I6_9BACT</name>
<sequence>MKNKGFTIVESLVAITVLVLVITGTASAIQTSISSYIFSKDQIIAFYLAQEGFEQVRNIRDENGIIGQHWLTGLSANSGDPCYFGNACIVDPLDSGGIFVERCNAGPGNCPVLKQDSNGFYQYNSGSNTIFRREITLTQINATEISVQVTVNWSKGLTNRQFKARENLLNWQQ</sequence>
<comment type="caution">
    <text evidence="1">The sequence shown here is derived from an EMBL/GenBank/DDBJ whole genome shotgun (WGS) entry which is preliminary data.</text>
</comment>
<accession>A0A0G1J6I6</accession>